<dbReference type="GO" id="GO:0005737">
    <property type="term" value="C:cytoplasm"/>
    <property type="evidence" value="ECO:0007669"/>
    <property type="project" value="UniProtKB-ARBA"/>
</dbReference>
<dbReference type="HAMAP" id="MF_00385">
    <property type="entry name" value="Ribosomal_bS16"/>
    <property type="match status" value="1"/>
</dbReference>
<comment type="similarity">
    <text evidence="3">Belongs to the bacterial ribosomal protein bS16 family.</text>
</comment>
<dbReference type="GO" id="GO:0006412">
    <property type="term" value="P:translation"/>
    <property type="evidence" value="ECO:0007669"/>
    <property type="project" value="UniProtKB-UniRule"/>
</dbReference>
<evidence type="ECO:0000256" key="3">
    <source>
        <dbReference type="HAMAP-Rule" id="MF_00385"/>
    </source>
</evidence>
<dbReference type="InterPro" id="IPR000307">
    <property type="entry name" value="Ribosomal_bS16"/>
</dbReference>
<evidence type="ECO:0000313" key="5">
    <source>
        <dbReference type="EMBL" id="BBF95407.1"/>
    </source>
</evidence>
<dbReference type="PROSITE" id="PS00732">
    <property type="entry name" value="RIBOSOMAL_S16"/>
    <property type="match status" value="1"/>
</dbReference>
<dbReference type="PANTHER" id="PTHR12919">
    <property type="entry name" value="30S RIBOSOMAL PROTEIN S16"/>
    <property type="match status" value="1"/>
</dbReference>
<dbReference type="NCBIfam" id="NF011093">
    <property type="entry name" value="PRK14520.1"/>
    <property type="match status" value="1"/>
</dbReference>
<dbReference type="InterPro" id="IPR023803">
    <property type="entry name" value="Ribosomal_bS16_dom_sf"/>
</dbReference>
<evidence type="ECO:0000256" key="2">
    <source>
        <dbReference type="ARBA" id="ARBA00023274"/>
    </source>
</evidence>
<dbReference type="EMBL" id="LC079435">
    <property type="protein sequence ID" value="BBF95407.1"/>
    <property type="molecule type" value="Genomic_DNA"/>
</dbReference>
<protein>
    <recommendedName>
        <fullName evidence="3">Small ribosomal subunit protein bS16</fullName>
    </recommendedName>
</protein>
<feature type="compositionally biased region" description="Basic and acidic residues" evidence="4">
    <location>
        <begin position="134"/>
        <end position="149"/>
    </location>
</feature>
<proteinExistence type="inferred from homology"/>
<dbReference type="Pfam" id="PF00886">
    <property type="entry name" value="Ribosomal_S16"/>
    <property type="match status" value="1"/>
</dbReference>
<evidence type="ECO:0000256" key="1">
    <source>
        <dbReference type="ARBA" id="ARBA00022980"/>
    </source>
</evidence>
<dbReference type="Gene3D" id="3.30.1320.10">
    <property type="match status" value="1"/>
</dbReference>
<feature type="region of interest" description="Disordered" evidence="4">
    <location>
        <begin position="110"/>
        <end position="181"/>
    </location>
</feature>
<reference evidence="5" key="1">
    <citation type="journal article" date="2016" name="Microb. Resour. Syst. 32">
        <title>Core housekeeping proteins useful for identification and classification of mycobacteria.</title>
        <authorList>
            <person name="Mizuno T."/>
            <person name="Natori T."/>
            <person name="Kanazawa I."/>
            <person name="Eldesouky I."/>
            <person name="Fukunaga H."/>
            <person name="Ezaki T."/>
        </authorList>
    </citation>
    <scope>NUCLEOTIDE SEQUENCE</scope>
    <source>
        <strain evidence="5">JNBP_03250</strain>
    </source>
</reference>
<dbReference type="SUPFAM" id="SSF54565">
    <property type="entry name" value="Ribosomal protein S16"/>
    <property type="match status" value="1"/>
</dbReference>
<sequence length="181" mass="19416">MAVKIKLARLGKIRNPQYRITVADARTRRQGRSIEVIGRYHPKEDPSLIEINSERAQYWLSVGAQPTEPVLALLKITGDWQKYKGLPGAEGTLKVKEPKPSKLDLFNAALAEAEGGPSTEATQPKKKKAPAAKKAADDKASDESDKEAVEAEAQADPAPAKDESEPSAEGEDATVAGATES</sequence>
<name>A0A3G9GPU6_MYCFV</name>
<keyword evidence="1 3" id="KW-0689">Ribosomal protein</keyword>
<dbReference type="InterPro" id="IPR020592">
    <property type="entry name" value="Ribosomal_bS16_CS"/>
</dbReference>
<keyword evidence="2 3" id="KW-0687">Ribonucleoprotein</keyword>
<organism evidence="5">
    <name type="scientific">Mycolicibacterium flavescens</name>
    <name type="common">Mycobacterium flavescens</name>
    <dbReference type="NCBI Taxonomy" id="1776"/>
    <lineage>
        <taxon>Bacteria</taxon>
        <taxon>Bacillati</taxon>
        <taxon>Actinomycetota</taxon>
        <taxon>Actinomycetes</taxon>
        <taxon>Mycobacteriales</taxon>
        <taxon>Mycobacteriaceae</taxon>
        <taxon>Mycolicibacterium</taxon>
    </lineage>
</organism>
<evidence type="ECO:0000256" key="4">
    <source>
        <dbReference type="SAM" id="MobiDB-lite"/>
    </source>
</evidence>
<dbReference type="NCBIfam" id="TIGR00002">
    <property type="entry name" value="S16"/>
    <property type="match status" value="1"/>
</dbReference>
<dbReference type="PANTHER" id="PTHR12919:SF20">
    <property type="entry name" value="SMALL RIBOSOMAL SUBUNIT PROTEIN BS16M"/>
    <property type="match status" value="1"/>
</dbReference>
<dbReference type="AlphaFoldDB" id="A0A3G9GPU6"/>
<gene>
    <name evidence="3 5" type="primary">rpsP</name>
</gene>
<dbReference type="GO" id="GO:0015935">
    <property type="term" value="C:small ribosomal subunit"/>
    <property type="evidence" value="ECO:0007669"/>
    <property type="project" value="TreeGrafter"/>
</dbReference>
<dbReference type="GO" id="GO:0003735">
    <property type="term" value="F:structural constituent of ribosome"/>
    <property type="evidence" value="ECO:0007669"/>
    <property type="project" value="InterPro"/>
</dbReference>
<accession>A0A3G9GPU6</accession>